<feature type="transmembrane region" description="Helical" evidence="1">
    <location>
        <begin position="53"/>
        <end position="76"/>
    </location>
</feature>
<evidence type="ECO:0000256" key="1">
    <source>
        <dbReference type="SAM" id="Phobius"/>
    </source>
</evidence>
<keyword evidence="1" id="KW-1133">Transmembrane helix</keyword>
<proteinExistence type="predicted"/>
<organism evidence="2 3">
    <name type="scientific">Lactuca saligna</name>
    <name type="common">Willowleaf lettuce</name>
    <dbReference type="NCBI Taxonomy" id="75948"/>
    <lineage>
        <taxon>Eukaryota</taxon>
        <taxon>Viridiplantae</taxon>
        <taxon>Streptophyta</taxon>
        <taxon>Embryophyta</taxon>
        <taxon>Tracheophyta</taxon>
        <taxon>Spermatophyta</taxon>
        <taxon>Magnoliopsida</taxon>
        <taxon>eudicotyledons</taxon>
        <taxon>Gunneridae</taxon>
        <taxon>Pentapetalae</taxon>
        <taxon>asterids</taxon>
        <taxon>campanulids</taxon>
        <taxon>Asterales</taxon>
        <taxon>Asteraceae</taxon>
        <taxon>Cichorioideae</taxon>
        <taxon>Cichorieae</taxon>
        <taxon>Lactucinae</taxon>
        <taxon>Lactuca</taxon>
    </lineage>
</organism>
<dbReference type="AlphaFoldDB" id="A0AA35YZP1"/>
<dbReference type="EMBL" id="OX465080">
    <property type="protein sequence ID" value="CAI9282787.1"/>
    <property type="molecule type" value="Genomic_DNA"/>
</dbReference>
<evidence type="ECO:0000313" key="3">
    <source>
        <dbReference type="Proteomes" id="UP001177003"/>
    </source>
</evidence>
<sequence>METLIFGNLTSPALASNIRSSDLRVTASIAQIYKPYVLLRYVFLDSNFSMFSLFYKILMAPLLSIFVLLVFVLHVASESTREVVEQIDGEEFTEELLFRSLLDQKALSDFHFKTIPSSPSFGDFVVWKGETATPTPALAWSTDSGKIARHTSLRYILKEKENKGGGSSVQQQQHQVDAKLKATVEKEVGRIRGLVGLAFSTAQKIRDRNTNWLSNHGEEAKLTELCGFVMKDE</sequence>
<dbReference type="PANTHER" id="PTHR47471">
    <property type="entry name" value="GYF DOMAIN-CONTAINING PROTEIN"/>
    <property type="match status" value="1"/>
</dbReference>
<name>A0AA35YZP1_LACSI</name>
<dbReference type="PANTHER" id="PTHR47471:SF1">
    <property type="entry name" value="PROTEIN ESSENTIAL FOR POTEXVIRUS ACCUMULATION 1"/>
    <property type="match status" value="1"/>
</dbReference>
<keyword evidence="1" id="KW-0812">Transmembrane</keyword>
<keyword evidence="1" id="KW-0472">Membrane</keyword>
<gene>
    <name evidence="2" type="ORF">LSALG_LOCUS22410</name>
</gene>
<accession>A0AA35YZP1</accession>
<keyword evidence="3" id="KW-1185">Reference proteome</keyword>
<protein>
    <submittedName>
        <fullName evidence="2">Uncharacterized protein</fullName>
    </submittedName>
</protein>
<reference evidence="2" key="1">
    <citation type="submission" date="2023-04" db="EMBL/GenBank/DDBJ databases">
        <authorList>
            <person name="Vijverberg K."/>
            <person name="Xiong W."/>
            <person name="Schranz E."/>
        </authorList>
    </citation>
    <scope>NUCLEOTIDE SEQUENCE</scope>
</reference>
<evidence type="ECO:0000313" key="2">
    <source>
        <dbReference type="EMBL" id="CAI9282787.1"/>
    </source>
</evidence>
<dbReference type="Proteomes" id="UP001177003">
    <property type="component" value="Chromosome 4"/>
</dbReference>